<protein>
    <submittedName>
        <fullName evidence="1">Uncharacterized protein</fullName>
    </submittedName>
</protein>
<evidence type="ECO:0000313" key="1">
    <source>
        <dbReference type="EMBL" id="KAJ1194917.1"/>
    </source>
</evidence>
<dbReference type="Proteomes" id="UP001066276">
    <property type="component" value="Chromosome 2_2"/>
</dbReference>
<gene>
    <name evidence="1" type="ORF">NDU88_004202</name>
</gene>
<dbReference type="EMBL" id="JANPWB010000004">
    <property type="protein sequence ID" value="KAJ1194917.1"/>
    <property type="molecule type" value="Genomic_DNA"/>
</dbReference>
<proteinExistence type="predicted"/>
<reference evidence="1" key="1">
    <citation type="journal article" date="2022" name="bioRxiv">
        <title>Sequencing and chromosome-scale assembly of the giantPleurodeles waltlgenome.</title>
        <authorList>
            <person name="Brown T."/>
            <person name="Elewa A."/>
            <person name="Iarovenko S."/>
            <person name="Subramanian E."/>
            <person name="Araus A.J."/>
            <person name="Petzold A."/>
            <person name="Susuki M."/>
            <person name="Suzuki K.-i.T."/>
            <person name="Hayashi T."/>
            <person name="Toyoda A."/>
            <person name="Oliveira C."/>
            <person name="Osipova E."/>
            <person name="Leigh N.D."/>
            <person name="Simon A."/>
            <person name="Yun M.H."/>
        </authorList>
    </citation>
    <scope>NUCLEOTIDE SEQUENCE</scope>
    <source>
        <strain evidence="1">20211129_DDA</strain>
        <tissue evidence="1">Liver</tissue>
    </source>
</reference>
<keyword evidence="2" id="KW-1185">Reference proteome</keyword>
<accession>A0AAV7V0Q9</accession>
<sequence length="153" mass="16910">MEDLLSYGVLRGTEKIGAVCKVPGIHCQSQRPVWLLLVLTRLAEVCTRSPVVHTALSLLRQSDTLKLPGAEARSGRHEWVVDIGVTQLSDIFAPFFHATHFHDLARPWAIKAKPDPRLVSPRVLLITSRDLASVLPVFPVANTGQTFDIVVPF</sequence>
<evidence type="ECO:0000313" key="2">
    <source>
        <dbReference type="Proteomes" id="UP001066276"/>
    </source>
</evidence>
<comment type="caution">
    <text evidence="1">The sequence shown here is derived from an EMBL/GenBank/DDBJ whole genome shotgun (WGS) entry which is preliminary data.</text>
</comment>
<dbReference type="AlphaFoldDB" id="A0AAV7V0Q9"/>
<organism evidence="1 2">
    <name type="scientific">Pleurodeles waltl</name>
    <name type="common">Iberian ribbed newt</name>
    <dbReference type="NCBI Taxonomy" id="8319"/>
    <lineage>
        <taxon>Eukaryota</taxon>
        <taxon>Metazoa</taxon>
        <taxon>Chordata</taxon>
        <taxon>Craniata</taxon>
        <taxon>Vertebrata</taxon>
        <taxon>Euteleostomi</taxon>
        <taxon>Amphibia</taxon>
        <taxon>Batrachia</taxon>
        <taxon>Caudata</taxon>
        <taxon>Salamandroidea</taxon>
        <taxon>Salamandridae</taxon>
        <taxon>Pleurodelinae</taxon>
        <taxon>Pleurodeles</taxon>
    </lineage>
</organism>
<name>A0AAV7V0Q9_PLEWA</name>